<feature type="domain" description="Fido" evidence="1">
    <location>
        <begin position="6"/>
        <end position="127"/>
    </location>
</feature>
<gene>
    <name evidence="3" type="ORF">DFR61_1447</name>
    <name evidence="2" type="ORF">NCTC10597_00379</name>
</gene>
<dbReference type="InterPro" id="IPR053737">
    <property type="entry name" value="Type_II_TA_Toxin"/>
</dbReference>
<dbReference type="Proteomes" id="UP000294641">
    <property type="component" value="Unassembled WGS sequence"/>
</dbReference>
<evidence type="ECO:0000313" key="2">
    <source>
        <dbReference type="EMBL" id="STX08713.1"/>
    </source>
</evidence>
<protein>
    <submittedName>
        <fullName evidence="2">Death-on-curing family protein</fullName>
    </submittedName>
    <submittedName>
        <fullName evidence="3">Death-on-curing protein</fullName>
    </submittedName>
</protein>
<organism evidence="2 4">
    <name type="scientific">Kurthia zopfii</name>
    <dbReference type="NCBI Taxonomy" id="1650"/>
    <lineage>
        <taxon>Bacteria</taxon>
        <taxon>Bacillati</taxon>
        <taxon>Bacillota</taxon>
        <taxon>Bacilli</taxon>
        <taxon>Bacillales</taxon>
        <taxon>Caryophanaceae</taxon>
        <taxon>Kurthia</taxon>
    </lineage>
</organism>
<proteinExistence type="predicted"/>
<evidence type="ECO:0000313" key="5">
    <source>
        <dbReference type="Proteomes" id="UP000294641"/>
    </source>
</evidence>
<dbReference type="EMBL" id="SNZG01000044">
    <property type="protein sequence ID" value="TDR34067.1"/>
    <property type="molecule type" value="Genomic_DNA"/>
</dbReference>
<dbReference type="NCBIfam" id="TIGR01550">
    <property type="entry name" value="DOC_P1"/>
    <property type="match status" value="1"/>
</dbReference>
<dbReference type="Gene3D" id="1.20.120.1870">
    <property type="entry name" value="Fic/DOC protein, Fido domain"/>
    <property type="match status" value="1"/>
</dbReference>
<keyword evidence="5" id="KW-1185">Reference proteome</keyword>
<evidence type="ECO:0000313" key="3">
    <source>
        <dbReference type="EMBL" id="TDR34067.1"/>
    </source>
</evidence>
<comment type="caution">
    <text evidence="2">The sequence shown here is derived from an EMBL/GenBank/DDBJ whole genome shotgun (WGS) entry which is preliminary data.</text>
</comment>
<dbReference type="RefSeq" id="WP_109350676.1">
    <property type="nucleotide sequence ID" value="NZ_BJUE01000055.1"/>
</dbReference>
<dbReference type="Proteomes" id="UP000254330">
    <property type="component" value="Unassembled WGS sequence"/>
</dbReference>
<reference evidence="3 5" key="2">
    <citation type="submission" date="2019-03" db="EMBL/GenBank/DDBJ databases">
        <title>Genomic Encyclopedia of Type Strains, Phase IV (KMG-IV): sequencing the most valuable type-strain genomes for metagenomic binning, comparative biology and taxonomic classification.</title>
        <authorList>
            <person name="Goeker M."/>
        </authorList>
    </citation>
    <scope>NUCLEOTIDE SEQUENCE [LARGE SCALE GENOMIC DNA]</scope>
    <source>
        <strain evidence="3 5">DSM 20580</strain>
    </source>
</reference>
<dbReference type="AlphaFoldDB" id="A0A8B4Q7K7"/>
<dbReference type="InterPro" id="IPR006440">
    <property type="entry name" value="Doc"/>
</dbReference>
<reference evidence="2 4" key="1">
    <citation type="submission" date="2018-06" db="EMBL/GenBank/DDBJ databases">
        <authorList>
            <consortium name="Pathogen Informatics"/>
            <person name="Doyle S."/>
        </authorList>
    </citation>
    <scope>NUCLEOTIDE SEQUENCE [LARGE SCALE GENOMIC DNA]</scope>
    <source>
        <strain evidence="2 4">NCTC10597</strain>
    </source>
</reference>
<accession>A0A8B4Q7K7</accession>
<sequence length="133" mass="15173">MIYYYLTDHDVITINAMVIKQYTPSEPIQLKDSGLLNSATNRPKQSLVGEDAYADIFSKASALFESLAKNHVFMSANKRTAWISTTIFLRKNGYVYRNANQKEIEDFVVDFVNGKHNLTDVEDFLKSNANKIK</sequence>
<dbReference type="OrthoDB" id="9802752at2"/>
<dbReference type="InterPro" id="IPR003812">
    <property type="entry name" value="Fido"/>
</dbReference>
<dbReference type="EMBL" id="UGNP01000001">
    <property type="protein sequence ID" value="STX08713.1"/>
    <property type="molecule type" value="Genomic_DNA"/>
</dbReference>
<evidence type="ECO:0000259" key="1">
    <source>
        <dbReference type="PROSITE" id="PS51459"/>
    </source>
</evidence>
<name>A0A8B4Q7K7_9BACL</name>
<dbReference type="PANTHER" id="PTHR39426">
    <property type="entry name" value="HOMOLOGY TO DEATH-ON-CURING PROTEIN OF PHAGE P1"/>
    <property type="match status" value="1"/>
</dbReference>
<dbReference type="Pfam" id="PF02661">
    <property type="entry name" value="Fic"/>
    <property type="match status" value="1"/>
</dbReference>
<dbReference type="GO" id="GO:0016301">
    <property type="term" value="F:kinase activity"/>
    <property type="evidence" value="ECO:0007669"/>
    <property type="project" value="InterPro"/>
</dbReference>
<dbReference type="PROSITE" id="PS51459">
    <property type="entry name" value="FIDO"/>
    <property type="match status" value="1"/>
</dbReference>
<evidence type="ECO:0000313" key="4">
    <source>
        <dbReference type="Proteomes" id="UP000254330"/>
    </source>
</evidence>
<dbReference type="PANTHER" id="PTHR39426:SF1">
    <property type="entry name" value="HOMOLOGY TO DEATH-ON-CURING PROTEIN OF PHAGE P1"/>
    <property type="match status" value="1"/>
</dbReference>